<dbReference type="EMBL" id="JAFCLK010000040">
    <property type="protein sequence ID" value="MBR1140401.1"/>
    <property type="molecule type" value="Genomic_DNA"/>
</dbReference>
<reference evidence="2" key="1">
    <citation type="journal article" date="2021" name="ISME J.">
        <title>Evolutionary origin and ecological implication of a unique nif island in free-living Bradyrhizobium lineages.</title>
        <authorList>
            <person name="Tao J."/>
        </authorList>
    </citation>
    <scope>NUCLEOTIDE SEQUENCE [LARGE SCALE GENOMIC DNA]</scope>
    <source>
        <strain evidence="2">SZCCT0094</strain>
    </source>
</reference>
<gene>
    <name evidence="1" type="ORF">JQ619_32050</name>
</gene>
<dbReference type="RefSeq" id="WP_148221411.1">
    <property type="nucleotide sequence ID" value="NZ_JAFCLK010000040.1"/>
</dbReference>
<evidence type="ECO:0000313" key="2">
    <source>
        <dbReference type="Proteomes" id="UP001314635"/>
    </source>
</evidence>
<protein>
    <submittedName>
        <fullName evidence="1">Uncharacterized protein</fullName>
    </submittedName>
</protein>
<accession>A0ABS5GIK6</accession>
<proteinExistence type="predicted"/>
<dbReference type="Proteomes" id="UP001314635">
    <property type="component" value="Unassembled WGS sequence"/>
</dbReference>
<name>A0ABS5GIK6_9BRAD</name>
<comment type="caution">
    <text evidence="1">The sequence shown here is derived from an EMBL/GenBank/DDBJ whole genome shotgun (WGS) entry which is preliminary data.</text>
</comment>
<keyword evidence="2" id="KW-1185">Reference proteome</keyword>
<evidence type="ECO:0000313" key="1">
    <source>
        <dbReference type="EMBL" id="MBR1140401.1"/>
    </source>
</evidence>
<sequence length="63" mass="7170">MLMHPLMLKSDLCDAGMVFKLAYPILLVPLAKPAHAMRVVADIPLIRRQITVPKFISAHRSWF</sequence>
<organism evidence="1 2">
    <name type="scientific">Bradyrhizobium denitrificans</name>
    <dbReference type="NCBI Taxonomy" id="2734912"/>
    <lineage>
        <taxon>Bacteria</taxon>
        <taxon>Pseudomonadati</taxon>
        <taxon>Pseudomonadota</taxon>
        <taxon>Alphaproteobacteria</taxon>
        <taxon>Hyphomicrobiales</taxon>
        <taxon>Nitrobacteraceae</taxon>
        <taxon>Bradyrhizobium</taxon>
    </lineage>
</organism>